<feature type="compositionally biased region" description="Polar residues" evidence="2">
    <location>
        <begin position="12"/>
        <end position="29"/>
    </location>
</feature>
<feature type="region of interest" description="Disordered" evidence="2">
    <location>
        <begin position="1"/>
        <end position="52"/>
    </location>
</feature>
<protein>
    <submittedName>
        <fullName evidence="5">Golgin subfamily A member 4 isoform X1</fullName>
    </submittedName>
</protein>
<dbReference type="Gene3D" id="1.10.220.60">
    <property type="entry name" value="GRIP domain"/>
    <property type="match status" value="1"/>
</dbReference>
<dbReference type="CTD" id="2803"/>
<dbReference type="RefSeq" id="XP_017319167.1">
    <property type="nucleotide sequence ID" value="XM_017463678.3"/>
</dbReference>
<feature type="coiled-coil region" evidence="1">
    <location>
        <begin position="1083"/>
        <end position="1208"/>
    </location>
</feature>
<evidence type="ECO:0000256" key="1">
    <source>
        <dbReference type="SAM" id="Coils"/>
    </source>
</evidence>
<reference evidence="4" key="1">
    <citation type="journal article" date="2016" name="Nat. Commun.">
        <title>The channel catfish genome sequence provides insights into the evolution of scale formation in teleosts.</title>
        <authorList>
            <person name="Liu Z."/>
            <person name="Liu S."/>
            <person name="Yao J."/>
            <person name="Bao L."/>
            <person name="Zhang J."/>
            <person name="Li Y."/>
            <person name="Jiang C."/>
            <person name="Sun L."/>
            <person name="Wang R."/>
            <person name="Zhang Y."/>
            <person name="Zhou T."/>
            <person name="Zeng Q."/>
            <person name="Fu Q."/>
            <person name="Gao S."/>
            <person name="Li N."/>
            <person name="Koren S."/>
            <person name="Jiang Y."/>
            <person name="Zimin A."/>
            <person name="Xu P."/>
            <person name="Phillippy A.M."/>
            <person name="Geng X."/>
            <person name="Song L."/>
            <person name="Sun F."/>
            <person name="Li C."/>
            <person name="Wang X."/>
            <person name="Chen A."/>
            <person name="Jin Y."/>
            <person name="Yuan Z."/>
            <person name="Yang Y."/>
            <person name="Tan S."/>
            <person name="Peatman E."/>
            <person name="Lu J."/>
            <person name="Qin Z."/>
            <person name="Dunham R."/>
            <person name="Li Z."/>
            <person name="Sonstegard T."/>
            <person name="Feng J."/>
            <person name="Danzmann R.G."/>
            <person name="Schroeder S."/>
            <person name="Scheffler B."/>
            <person name="Duke M.V."/>
            <person name="Ballard L."/>
            <person name="Kucuktas H."/>
            <person name="Kaltenboeck L."/>
            <person name="Liu H."/>
            <person name="Armbruster J."/>
            <person name="Xie Y."/>
            <person name="Kirby M.L."/>
            <person name="Tian Y."/>
            <person name="Flanagan M.E."/>
            <person name="Mu W."/>
            <person name="Waldbieser G.C."/>
        </authorList>
    </citation>
    <scope>NUCLEOTIDE SEQUENCE [LARGE SCALE GENOMIC DNA]</scope>
    <source>
        <strain evidence="4">SDA103</strain>
    </source>
</reference>
<feature type="region of interest" description="Disordered" evidence="2">
    <location>
        <begin position="153"/>
        <end position="188"/>
    </location>
</feature>
<feature type="coiled-coil region" evidence="1">
    <location>
        <begin position="1862"/>
        <end position="1958"/>
    </location>
</feature>
<organism evidence="4 5">
    <name type="scientific">Ictalurus punctatus</name>
    <name type="common">Channel catfish</name>
    <name type="synonym">Silurus punctatus</name>
    <dbReference type="NCBI Taxonomy" id="7998"/>
    <lineage>
        <taxon>Eukaryota</taxon>
        <taxon>Metazoa</taxon>
        <taxon>Chordata</taxon>
        <taxon>Craniata</taxon>
        <taxon>Vertebrata</taxon>
        <taxon>Euteleostomi</taxon>
        <taxon>Actinopterygii</taxon>
        <taxon>Neopterygii</taxon>
        <taxon>Teleostei</taxon>
        <taxon>Ostariophysi</taxon>
        <taxon>Siluriformes</taxon>
        <taxon>Ictaluridae</taxon>
        <taxon>Ictalurus</taxon>
    </lineage>
</organism>
<name>A0A2D0QL96_ICTPU</name>
<feature type="coiled-coil region" evidence="1">
    <location>
        <begin position="1585"/>
        <end position="1715"/>
    </location>
</feature>
<dbReference type="PANTHER" id="PTHR19327">
    <property type="entry name" value="GOLGIN"/>
    <property type="match status" value="1"/>
</dbReference>
<evidence type="ECO:0000313" key="4">
    <source>
        <dbReference type="Proteomes" id="UP000221080"/>
    </source>
</evidence>
<dbReference type="GO" id="GO:0048193">
    <property type="term" value="P:Golgi vesicle transport"/>
    <property type="evidence" value="ECO:0007669"/>
    <property type="project" value="TreeGrafter"/>
</dbReference>
<feature type="region of interest" description="Disordered" evidence="2">
    <location>
        <begin position="967"/>
        <end position="990"/>
    </location>
</feature>
<dbReference type="KEGG" id="ipu:108263161"/>
<dbReference type="SMART" id="SM00755">
    <property type="entry name" value="Grip"/>
    <property type="match status" value="1"/>
</dbReference>
<dbReference type="GeneID" id="108263161"/>
<sequence length="2191" mass="253949">MFKKLKQKINEEQSPQRNVQSPQQAQASSGEKHGKSPLLHQDAPSSSSDRELLAGMIAEPAFLSEYTIFALDHSNRPKAAQVPRANITKGAVNSPSGSVNGDGAASPLREESQTLAQKLQQRVSSVESLFRVSGRAEGLFRSGSRDSLVRSASRESLTALGENEAPGAPAFDPPSDIESEAEDAPGNAEALPKEQLLYRLHRVEKSLANYRGKYSELVTAYRTVQRDKEKTQAILSQSQDKALRRIGELREELQMDQQAKKHLQEEFDAALEEKDQMITVLQTQVALMKKRLRSCPEALASAEAGDAQTDNSTEMTSDLQSTTQVESVELNQAGGTGEPGNTADMEVLQKRVRRQETLLQRCKELINTNKERSAQLSSENDALQQQLQERLQELEKIKELHTSEKTKLITQLRDAKNLIEQLEQDKGMVIAETKRQMHETLEMKEEEIAQLRTRIQQTVAQKEELQEQREKAEKAAFEELERALSMAQRAEEARRQLQDRMEEQVKQVEQASEEERRSLQQELTRVKQEVITIMKKSTEHRIAEMERQHLEDLANKDKLMSTQINEAVEICRKELLKTAQEKEQQASLAVEEAELQKSAVQAEGEAKARELQLELENARTRILELESLLAKLSQGEDTDSDQFSAETEEQRKKYEVELAALEERHQQELEKLKAEQTDALNQQHSTAVDELVEKHKSEVDKIMKDKELEFQDHVKEMNQKMLEKLDIKQAELEALSSELNELQKCKKQLEEKLAVDAANESVRKEFEVILKNEQLKFQMEVEDIKRQHEQLLEGLEKTLKAELNQLRMVLEEKDKELEQYVVRERMLQEDAKRAQQDVEAKLKEIEDLRCVAQSEKEELAEAGAQSNSLKEELKQSKSQVQNLERLLEMGRNECQLKDECLQQKTKENEDLQQRIQQALNDLAEKENLYAQSNRALQEELNRLNRQLDEERSSYEKIAETLRKEMDSKLKSQETKMEKLKQKAKENQEKLKKKLHEQEENAKAEIAKKEKELQQKDQQVKEKILEVAQANSEGLSSALSDLETNHKEQLEKIYEVHRLEQEDLLCHWQEKLSQQQEELQEKHALSLQEKVQELEDISQQLLTNREEKGQVVQEVKNLREELSMRETTVQKLQTELKEAAVKLKSLSEVEDILKKQAETVEKNLNQALNERNLFQDQLTKTEETSKERFQSLSEELEDAHKKLNVLEASRSKEGETLQRTLEEKTTELQYKETEFLTQISCISKELEQHCQGAQAMLNDFSDNLCKRVEAKVNELQSRVACNQKKLCHFKNVILAKNDKICSLGKELRQAVDESQSFKNSLDQMALQLNANSENLKALAIERESLQKDANNHSQVLSEKVICIEKLEEENKNISEKLKANILHISNLESIIDDLKNQLSGIITEKEEAMSLLNQQHNEEKQSIKSQMEEAVVRAEKEKGLAVEQVDTLRNKLSELKKKTDSKLTQNHNTVKSLQCKIEDMEKQIAERDEHLQRLTASIDNQSISKSEMDQVLNEKEQRVSALTLELDSCTKKISELEERLKLQTKEREHLEAEFQQHHNLRESEKMELIQQLQQTKEQCSHKSDLACEAQEKLQSLEKEFQNVKQQLESQQGDFEREKVEILKSKEEALKAAEESACKVAELKKKAEQKISLIRKQLTSQIEQKELTIKDMQAQLEDIRQRQNEKEQQVKILLENERKMEEAINTLREEHKKHLEQVQHDGNLEKENPLQTSKDMDMEELAAEKSVQNEADTLNEREEEAFSRLRELEYKLIESEEQNTTHQAEISQLKAELCEQKALVQELQKTCLSLEVQVKERETNVIQMDMCSLEKTNNLLEMEPVHYAGEQDSKLKQEAWESEKDLLVKDYEMKLQDLCKRLEEKENQLKVRENLEIGQTDGECLTDGSDPENNLQRKLVESENERQKIQKDYIRLQKDLRSLRKEHEKELEYLRKEIADESEIKLKLEVEDLEMKHNSALKQMMREFNTQVALKDKELEASVKEAVEKAQRVEAELMGSHREETNQLQKIISQKEDDLKITIQRYEQILQSREEEMGTRVWEVQKELEELQQRSLSGPQGVEELQVQLAQKTTLLSEARLKEQEYQDRIHTLEDMVRKAYKNSVVTHLGKEPSDYSADPFTEPTEFEYLRKVIFEYMMGRETKTMAKVITSMLKFPADQAQKVLEREDTRVMPWLR</sequence>
<feature type="coiled-coil region" evidence="1">
    <location>
        <begin position="1327"/>
        <end position="1552"/>
    </location>
</feature>
<feature type="coiled-coil region" evidence="1">
    <location>
        <begin position="1990"/>
        <end position="2110"/>
    </location>
</feature>
<feature type="region of interest" description="Disordered" evidence="2">
    <location>
        <begin position="77"/>
        <end position="114"/>
    </location>
</feature>
<reference evidence="5" key="2">
    <citation type="submission" date="2025-08" db="UniProtKB">
        <authorList>
            <consortium name="RefSeq"/>
        </authorList>
    </citation>
    <scope>IDENTIFICATION</scope>
    <source>
        <tissue evidence="5">Blood</tissue>
    </source>
</reference>
<dbReference type="SUPFAM" id="SSF101283">
    <property type="entry name" value="GRIP domain"/>
    <property type="match status" value="1"/>
</dbReference>
<keyword evidence="1" id="KW-0175">Coiled coil</keyword>
<feature type="coiled-coil region" evidence="1">
    <location>
        <begin position="572"/>
        <end position="682"/>
    </location>
</feature>
<feature type="domain" description="GRIP" evidence="3">
    <location>
        <begin position="2134"/>
        <end position="2181"/>
    </location>
</feature>
<feature type="coiled-coil region" evidence="1">
    <location>
        <begin position="345"/>
        <end position="529"/>
    </location>
</feature>
<dbReference type="Pfam" id="PF01465">
    <property type="entry name" value="GRIP"/>
    <property type="match status" value="1"/>
</dbReference>
<gene>
    <name evidence="5" type="primary">golga4</name>
</gene>
<accession>A0A2D0QL96</accession>
<dbReference type="OrthoDB" id="28818at2759"/>
<dbReference type="GO" id="GO:0005794">
    <property type="term" value="C:Golgi apparatus"/>
    <property type="evidence" value="ECO:0007669"/>
    <property type="project" value="TreeGrafter"/>
</dbReference>
<dbReference type="Proteomes" id="UP000221080">
    <property type="component" value="Chromosome 3"/>
</dbReference>
<feature type="coiled-coil region" evidence="1">
    <location>
        <begin position="1749"/>
        <end position="1818"/>
    </location>
</feature>
<proteinExistence type="predicted"/>
<feature type="coiled-coil region" evidence="1">
    <location>
        <begin position="718"/>
        <end position="759"/>
    </location>
</feature>
<evidence type="ECO:0000259" key="3">
    <source>
        <dbReference type="PROSITE" id="PS50913"/>
    </source>
</evidence>
<evidence type="ECO:0000313" key="5">
    <source>
        <dbReference type="RefSeq" id="XP_017319167.1"/>
    </source>
</evidence>
<keyword evidence="4" id="KW-1185">Reference proteome</keyword>
<dbReference type="GO" id="GO:0031267">
    <property type="term" value="F:small GTPase binding"/>
    <property type="evidence" value="ECO:0007669"/>
    <property type="project" value="TreeGrafter"/>
</dbReference>
<dbReference type="InterPro" id="IPR000237">
    <property type="entry name" value="GRIP_dom"/>
</dbReference>
<evidence type="ECO:0000256" key="2">
    <source>
        <dbReference type="SAM" id="MobiDB-lite"/>
    </source>
</evidence>
<dbReference type="PROSITE" id="PS50913">
    <property type="entry name" value="GRIP"/>
    <property type="match status" value="1"/>
</dbReference>
<dbReference type="PANTHER" id="PTHR19327:SF0">
    <property type="entry name" value="GOLGIN SUBFAMILY A MEMBER 4"/>
    <property type="match status" value="1"/>
</dbReference>
<feature type="coiled-coil region" evidence="1">
    <location>
        <begin position="246"/>
        <end position="273"/>
    </location>
</feature>